<proteinExistence type="predicted"/>
<evidence type="ECO:0000313" key="2">
    <source>
        <dbReference type="Proteomes" id="UP001352852"/>
    </source>
</evidence>
<organism evidence="1 2">
    <name type="scientific">Characodon lateralis</name>
    <dbReference type="NCBI Taxonomy" id="208331"/>
    <lineage>
        <taxon>Eukaryota</taxon>
        <taxon>Metazoa</taxon>
        <taxon>Chordata</taxon>
        <taxon>Craniata</taxon>
        <taxon>Vertebrata</taxon>
        <taxon>Euteleostomi</taxon>
        <taxon>Actinopterygii</taxon>
        <taxon>Neopterygii</taxon>
        <taxon>Teleostei</taxon>
        <taxon>Neoteleostei</taxon>
        <taxon>Acanthomorphata</taxon>
        <taxon>Ovalentaria</taxon>
        <taxon>Atherinomorphae</taxon>
        <taxon>Cyprinodontiformes</taxon>
        <taxon>Goodeidae</taxon>
        <taxon>Characodon</taxon>
    </lineage>
</organism>
<comment type="caution">
    <text evidence="1">The sequence shown here is derived from an EMBL/GenBank/DDBJ whole genome shotgun (WGS) entry which is preliminary data.</text>
</comment>
<dbReference type="Proteomes" id="UP001352852">
    <property type="component" value="Unassembled WGS sequence"/>
</dbReference>
<reference evidence="1 2" key="1">
    <citation type="submission" date="2021-06" db="EMBL/GenBank/DDBJ databases">
        <authorList>
            <person name="Palmer J.M."/>
        </authorList>
    </citation>
    <scope>NUCLEOTIDE SEQUENCE [LARGE SCALE GENOMIC DNA]</scope>
    <source>
        <strain evidence="1 2">CL_MEX2019</strain>
        <tissue evidence="1">Muscle</tissue>
    </source>
</reference>
<name>A0ABU7D9W7_9TELE</name>
<gene>
    <name evidence="1" type="ORF">CHARACLAT_024059</name>
</gene>
<dbReference type="EMBL" id="JAHUTJ010019005">
    <property type="protein sequence ID" value="MED6271804.1"/>
    <property type="molecule type" value="Genomic_DNA"/>
</dbReference>
<keyword evidence="2" id="KW-1185">Reference proteome</keyword>
<sequence>MTVVSQIITDCANLRWTSSNSIQIQFKNTLLIPRSTWTVCFSTLPPDLETLVYRGNAKLHLRRGLWTTEQRFVCLLSTGKTLLRSLVQEGLNTSKVTAVIKFQAVVRPFGFNDAFEPLFFQVVMGMTT</sequence>
<evidence type="ECO:0000313" key="1">
    <source>
        <dbReference type="EMBL" id="MED6271804.1"/>
    </source>
</evidence>
<protein>
    <submittedName>
        <fullName evidence="1">Uncharacterized protein</fullName>
    </submittedName>
</protein>
<accession>A0ABU7D9W7</accession>